<dbReference type="Proteomes" id="UP000436482">
    <property type="component" value="Unassembled WGS sequence"/>
</dbReference>
<evidence type="ECO:0000313" key="6">
    <source>
        <dbReference type="EMBL" id="MWR93274.1"/>
    </source>
</evidence>
<protein>
    <submittedName>
        <fullName evidence="5">AraC family transcriptional regulator</fullName>
    </submittedName>
</protein>
<evidence type="ECO:0000256" key="2">
    <source>
        <dbReference type="ARBA" id="ARBA00023125"/>
    </source>
</evidence>
<dbReference type="GO" id="GO:0043565">
    <property type="term" value="F:sequence-specific DNA binding"/>
    <property type="evidence" value="ECO:0007669"/>
    <property type="project" value="InterPro"/>
</dbReference>
<sequence length="56" mass="6530">EKLEKARSLLISTTLSINEISQMCGYPSLQYFYSVFKKAYDTTPKEYRDVNSEVML</sequence>
<feature type="non-terminal residue" evidence="5">
    <location>
        <position position="1"/>
    </location>
</feature>
<dbReference type="InterPro" id="IPR009057">
    <property type="entry name" value="Homeodomain-like_sf"/>
</dbReference>
<keyword evidence="3" id="KW-0804">Transcription</keyword>
<dbReference type="Gene3D" id="1.10.10.60">
    <property type="entry name" value="Homeodomain-like"/>
    <property type="match status" value="1"/>
</dbReference>
<dbReference type="SMART" id="SM00342">
    <property type="entry name" value="HTH_ARAC"/>
    <property type="match status" value="1"/>
</dbReference>
<dbReference type="AlphaFoldDB" id="A0A6D0F126"/>
<dbReference type="GO" id="GO:0003700">
    <property type="term" value="F:DNA-binding transcription factor activity"/>
    <property type="evidence" value="ECO:0007669"/>
    <property type="project" value="InterPro"/>
</dbReference>
<evidence type="ECO:0000256" key="1">
    <source>
        <dbReference type="ARBA" id="ARBA00023015"/>
    </source>
</evidence>
<keyword evidence="1" id="KW-0805">Transcription regulation</keyword>
<dbReference type="InterPro" id="IPR018062">
    <property type="entry name" value="HTH_AraC-typ_CS"/>
</dbReference>
<organism evidence="5 7">
    <name type="scientific">Escherichia coli</name>
    <dbReference type="NCBI Taxonomy" id="562"/>
    <lineage>
        <taxon>Bacteria</taxon>
        <taxon>Pseudomonadati</taxon>
        <taxon>Pseudomonadota</taxon>
        <taxon>Gammaproteobacteria</taxon>
        <taxon>Enterobacterales</taxon>
        <taxon>Enterobacteriaceae</taxon>
        <taxon>Escherichia</taxon>
    </lineage>
</organism>
<name>A0A6D0F126_ECOLX</name>
<evidence type="ECO:0000256" key="3">
    <source>
        <dbReference type="ARBA" id="ARBA00023163"/>
    </source>
</evidence>
<dbReference type="PROSITE" id="PS01124">
    <property type="entry name" value="HTH_ARAC_FAMILY_2"/>
    <property type="match status" value="1"/>
</dbReference>
<evidence type="ECO:0000313" key="5">
    <source>
        <dbReference type="EMBL" id="MWR92998.1"/>
    </source>
</evidence>
<dbReference type="RefSeq" id="WP_258800032.1">
    <property type="nucleotide sequence ID" value="NZ_JAKGDD010000392.1"/>
</dbReference>
<comment type="caution">
    <text evidence="5">The sequence shown here is derived from an EMBL/GenBank/DDBJ whole genome shotgun (WGS) entry which is preliminary data.</text>
</comment>
<dbReference type="PRINTS" id="PR00032">
    <property type="entry name" value="HTHARAC"/>
</dbReference>
<evidence type="ECO:0000259" key="4">
    <source>
        <dbReference type="PROSITE" id="PS01124"/>
    </source>
</evidence>
<dbReference type="InterPro" id="IPR020449">
    <property type="entry name" value="Tscrpt_reg_AraC-type_HTH"/>
</dbReference>
<dbReference type="Pfam" id="PF00165">
    <property type="entry name" value="HTH_AraC"/>
    <property type="match status" value="1"/>
</dbReference>
<dbReference type="PROSITE" id="PS00041">
    <property type="entry name" value="HTH_ARAC_FAMILY_1"/>
    <property type="match status" value="1"/>
</dbReference>
<gene>
    <name evidence="5" type="ORF">GP979_32735</name>
    <name evidence="6" type="ORF">GP979_34165</name>
</gene>
<keyword evidence="2" id="KW-0238">DNA-binding</keyword>
<reference evidence="5 7" key="1">
    <citation type="submission" date="2019-12" db="EMBL/GenBank/DDBJ databases">
        <title>Enteriobacteria Tanzani isolates_8377-8380.</title>
        <authorList>
            <person name="Subbiah M."/>
            <person name="Call D."/>
        </authorList>
    </citation>
    <scope>NUCLEOTIDE SEQUENCE [LARGE SCALE GENOMIC DNA]</scope>
    <source>
        <strain evidence="5 7">8379wE6</strain>
    </source>
</reference>
<proteinExistence type="predicted"/>
<feature type="domain" description="HTH araC/xylS-type" evidence="4">
    <location>
        <begin position="1"/>
        <end position="50"/>
    </location>
</feature>
<dbReference type="PANTHER" id="PTHR43280">
    <property type="entry name" value="ARAC-FAMILY TRANSCRIPTIONAL REGULATOR"/>
    <property type="match status" value="1"/>
</dbReference>
<dbReference type="SUPFAM" id="SSF46689">
    <property type="entry name" value="Homeodomain-like"/>
    <property type="match status" value="1"/>
</dbReference>
<dbReference type="EMBL" id="WTQQ01002370">
    <property type="protein sequence ID" value="MWR93274.1"/>
    <property type="molecule type" value="Genomic_DNA"/>
</dbReference>
<dbReference type="PANTHER" id="PTHR43280:SF2">
    <property type="entry name" value="HTH-TYPE TRANSCRIPTIONAL REGULATOR EXSA"/>
    <property type="match status" value="1"/>
</dbReference>
<dbReference type="EMBL" id="WTQQ01002108">
    <property type="protein sequence ID" value="MWR92998.1"/>
    <property type="molecule type" value="Genomic_DNA"/>
</dbReference>
<accession>A0A6D0F126</accession>
<evidence type="ECO:0000313" key="7">
    <source>
        <dbReference type="Proteomes" id="UP000436482"/>
    </source>
</evidence>
<dbReference type="InterPro" id="IPR018060">
    <property type="entry name" value="HTH_AraC"/>
</dbReference>